<protein>
    <recommendedName>
        <fullName evidence="8">Phosphodiesterase</fullName>
        <ecNumber evidence="8">3.1.4.-</ecNumber>
    </recommendedName>
</protein>
<dbReference type="EMBL" id="JASPKZ010003852">
    <property type="protein sequence ID" value="KAJ9591947.1"/>
    <property type="molecule type" value="Genomic_DNA"/>
</dbReference>
<comment type="caution">
    <text evidence="10">The sequence shown here is derived from an EMBL/GenBank/DDBJ whole genome shotgun (WGS) entry which is preliminary data.</text>
</comment>
<dbReference type="SUPFAM" id="SSF55781">
    <property type="entry name" value="GAF domain-like"/>
    <property type="match status" value="1"/>
</dbReference>
<feature type="binding site" evidence="6">
    <location>
        <begin position="298"/>
        <end position="302"/>
    </location>
    <ligand>
        <name>AMP</name>
        <dbReference type="ChEBI" id="CHEBI:456215"/>
    </ligand>
</feature>
<dbReference type="Pfam" id="PF01590">
    <property type="entry name" value="GAF"/>
    <property type="match status" value="1"/>
</dbReference>
<gene>
    <name evidence="10" type="ORF">L9F63_001549</name>
</gene>
<dbReference type="GO" id="GO:0004114">
    <property type="term" value="F:3',5'-cyclic-nucleotide phosphodiesterase activity"/>
    <property type="evidence" value="ECO:0007669"/>
    <property type="project" value="InterPro"/>
</dbReference>
<accession>A0AAD8A559</accession>
<dbReference type="PROSITE" id="PS00126">
    <property type="entry name" value="PDEASE_I_1"/>
    <property type="match status" value="1"/>
</dbReference>
<feature type="active site" description="Proton donor" evidence="5">
    <location>
        <position position="298"/>
    </location>
</feature>
<proteinExistence type="inferred from homology"/>
<evidence type="ECO:0000256" key="1">
    <source>
        <dbReference type="ARBA" id="ARBA00007648"/>
    </source>
</evidence>
<dbReference type="PRINTS" id="PR00387">
    <property type="entry name" value="PDIESTERASE1"/>
</dbReference>
<evidence type="ECO:0000256" key="4">
    <source>
        <dbReference type="ARBA" id="ARBA00022801"/>
    </source>
</evidence>
<feature type="binding site" evidence="7">
    <location>
        <position position="337"/>
    </location>
    <ligand>
        <name>Zn(2+)</name>
        <dbReference type="ChEBI" id="CHEBI:29105"/>
        <label>1</label>
    </ligand>
</feature>
<evidence type="ECO:0000256" key="8">
    <source>
        <dbReference type="RuleBase" id="RU363067"/>
    </source>
</evidence>
<dbReference type="PROSITE" id="PS51845">
    <property type="entry name" value="PDEASE_I_2"/>
    <property type="match status" value="1"/>
</dbReference>
<reference evidence="10" key="2">
    <citation type="submission" date="2023-05" db="EMBL/GenBank/DDBJ databases">
        <authorList>
            <person name="Fouks B."/>
        </authorList>
    </citation>
    <scope>NUCLEOTIDE SEQUENCE</scope>
    <source>
        <strain evidence="10">Stay&amp;Tobe</strain>
        <tissue evidence="10">Testes</tissue>
    </source>
</reference>
<dbReference type="Gene3D" id="3.30.450.40">
    <property type="match status" value="1"/>
</dbReference>
<feature type="domain" description="PDEase" evidence="9">
    <location>
        <begin position="225"/>
        <end position="540"/>
    </location>
</feature>
<dbReference type="Proteomes" id="UP001233999">
    <property type="component" value="Unassembled WGS sequence"/>
</dbReference>
<dbReference type="AlphaFoldDB" id="A0AAD8A559"/>
<feature type="binding site" evidence="7">
    <location>
        <position position="445"/>
    </location>
    <ligand>
        <name>Zn(2+)</name>
        <dbReference type="ChEBI" id="CHEBI:29105"/>
        <label>1</label>
    </ligand>
</feature>
<feature type="binding site" evidence="7">
    <location>
        <position position="302"/>
    </location>
    <ligand>
        <name>Zn(2+)</name>
        <dbReference type="ChEBI" id="CHEBI:29105"/>
        <label>1</label>
    </ligand>
</feature>
<evidence type="ECO:0000256" key="3">
    <source>
        <dbReference type="ARBA" id="ARBA00022723"/>
    </source>
</evidence>
<organism evidence="10 11">
    <name type="scientific">Diploptera punctata</name>
    <name type="common">Pacific beetle cockroach</name>
    <dbReference type="NCBI Taxonomy" id="6984"/>
    <lineage>
        <taxon>Eukaryota</taxon>
        <taxon>Metazoa</taxon>
        <taxon>Ecdysozoa</taxon>
        <taxon>Arthropoda</taxon>
        <taxon>Hexapoda</taxon>
        <taxon>Insecta</taxon>
        <taxon>Pterygota</taxon>
        <taxon>Neoptera</taxon>
        <taxon>Polyneoptera</taxon>
        <taxon>Dictyoptera</taxon>
        <taxon>Blattodea</taxon>
        <taxon>Blaberoidea</taxon>
        <taxon>Blaberidae</taxon>
        <taxon>Diplopterinae</taxon>
        <taxon>Diploptera</taxon>
    </lineage>
</organism>
<dbReference type="InterPro" id="IPR023174">
    <property type="entry name" value="PDEase_CS"/>
</dbReference>
<evidence type="ECO:0000313" key="11">
    <source>
        <dbReference type="Proteomes" id="UP001233999"/>
    </source>
</evidence>
<evidence type="ECO:0000256" key="6">
    <source>
        <dbReference type="PIRSR" id="PIRSR623088-2"/>
    </source>
</evidence>
<feature type="binding site" evidence="6">
    <location>
        <position position="497"/>
    </location>
    <ligand>
        <name>AMP</name>
        <dbReference type="ChEBI" id="CHEBI:456215"/>
    </ligand>
</feature>
<evidence type="ECO:0000259" key="9">
    <source>
        <dbReference type="PROSITE" id="PS51845"/>
    </source>
</evidence>
<keyword evidence="4 8" id="KW-0378">Hydrolase</keyword>
<dbReference type="InterPro" id="IPR002073">
    <property type="entry name" value="PDEase_catalytic_dom"/>
</dbReference>
<dbReference type="GO" id="GO:0046872">
    <property type="term" value="F:metal ion binding"/>
    <property type="evidence" value="ECO:0007669"/>
    <property type="project" value="UniProtKB-KW"/>
</dbReference>
<keyword evidence="11" id="KW-1185">Reference proteome</keyword>
<dbReference type="InterPro" id="IPR029016">
    <property type="entry name" value="GAF-like_dom_sf"/>
</dbReference>
<keyword evidence="3 7" id="KW-0479">Metal-binding</keyword>
<dbReference type="Gene3D" id="1.10.1300.10">
    <property type="entry name" value="3'5'-cyclic nucleotide phosphodiesterase, catalytic domain"/>
    <property type="match status" value="1"/>
</dbReference>
<dbReference type="CDD" id="cd00077">
    <property type="entry name" value="HDc"/>
    <property type="match status" value="1"/>
</dbReference>
<evidence type="ECO:0000313" key="10">
    <source>
        <dbReference type="EMBL" id="KAJ9591947.1"/>
    </source>
</evidence>
<dbReference type="SMART" id="SM00065">
    <property type="entry name" value="GAF"/>
    <property type="match status" value="1"/>
</dbReference>
<dbReference type="Pfam" id="PF00233">
    <property type="entry name" value="PDEase_I"/>
    <property type="match status" value="1"/>
</dbReference>
<feature type="binding site" evidence="6">
    <location>
        <position position="445"/>
    </location>
    <ligand>
        <name>AMP</name>
        <dbReference type="ChEBI" id="CHEBI:456215"/>
    </ligand>
</feature>
<dbReference type="EC" id="3.1.4.-" evidence="8"/>
<feature type="binding site" evidence="6">
    <location>
        <position position="337"/>
    </location>
    <ligand>
        <name>AMP</name>
        <dbReference type="ChEBI" id="CHEBI:456215"/>
    </ligand>
</feature>
<comment type="cofactor">
    <cofactor evidence="8">
        <name>a divalent metal cation</name>
        <dbReference type="ChEBI" id="CHEBI:60240"/>
    </cofactor>
    <text evidence="8">Binds 2 divalent metal cations per subunit. Site 1 may preferentially bind zinc ions, while site 2 has a preference for magnesium and/or manganese ions.</text>
</comment>
<dbReference type="InterPro" id="IPR023088">
    <property type="entry name" value="PDEase"/>
</dbReference>
<keyword evidence="2" id="KW-0140">cGMP</keyword>
<dbReference type="GO" id="GO:0007165">
    <property type="term" value="P:signal transduction"/>
    <property type="evidence" value="ECO:0007669"/>
    <property type="project" value="InterPro"/>
</dbReference>
<evidence type="ECO:0000256" key="2">
    <source>
        <dbReference type="ARBA" id="ARBA00022535"/>
    </source>
</evidence>
<dbReference type="InterPro" id="IPR003018">
    <property type="entry name" value="GAF"/>
</dbReference>
<name>A0AAD8A559_DIPPU</name>
<comment type="similarity">
    <text evidence="1 8">Belongs to the cyclic nucleotide phosphodiesterase family.</text>
</comment>
<feature type="binding site" evidence="7">
    <location>
        <position position="336"/>
    </location>
    <ligand>
        <name>Zn(2+)</name>
        <dbReference type="ChEBI" id="CHEBI:29105"/>
        <label>1</label>
    </ligand>
</feature>
<reference evidence="10" key="1">
    <citation type="journal article" date="2023" name="IScience">
        <title>Live-bearing cockroach genome reveals convergent evolutionary mechanisms linked to viviparity in insects and beyond.</title>
        <authorList>
            <person name="Fouks B."/>
            <person name="Harrison M.C."/>
            <person name="Mikhailova A.A."/>
            <person name="Marchal E."/>
            <person name="English S."/>
            <person name="Carruthers M."/>
            <person name="Jennings E.C."/>
            <person name="Chiamaka E.L."/>
            <person name="Frigard R.A."/>
            <person name="Pippel M."/>
            <person name="Attardo G.M."/>
            <person name="Benoit J.B."/>
            <person name="Bornberg-Bauer E."/>
            <person name="Tobe S.S."/>
        </authorList>
    </citation>
    <scope>NUCLEOTIDE SEQUENCE</scope>
    <source>
        <strain evidence="10">Stay&amp;Tobe</strain>
    </source>
</reference>
<sequence>TDLQIVIAVTGWMGAAIHQNQQRVVLMKQQDINEYLLELTRNYFADIVMMDRIVSEIMVFAKATLNAERGSFFVIDPECEDELVADLFEETLGEDGFLHKRKVKIRMNRDRGIAGLVATTGKMVNIKDAYKDPRFNKEVDLKTGFVTRSILCMPILGKNGVLGVVQLVNKQNAPCFTTTDENIFKTFSVYCSLALNFSQLQDQMKKIAIRNDIKTEMLMYHMHPCTHDLEHVMGSPELAQLPEGFETFSWYIFGFEDIAPQLCLYMFHKLASDAFINLKISVEFILTMRKSYRSNPYHNFEHAFNVLHCMYNILLRNRDIFTPLEQIALMVGSIGHDVDHPGVTNNFLRFADHSISKLYNDSPLENHHFQVSMFIIHSTKLFDHFSPEVFRDLTQEIHDAILATDLALYFRCRTRILGILSDKEFDWTSGAHRILLKSIMMTTCDLSGQCKPFNVTIRITQNVYTEFYQQGDVEKSMGQTPLSMMDRAKQYLIPEDQVKFVSMVCLPCVELLITLLPNCEALSRQCRELRDKWKEIVEKKDWKTDESFN</sequence>
<dbReference type="InterPro" id="IPR003607">
    <property type="entry name" value="HD/PDEase_dom"/>
</dbReference>
<dbReference type="InterPro" id="IPR036971">
    <property type="entry name" value="PDEase_catalytic_dom_sf"/>
</dbReference>
<feature type="binding site" evidence="7">
    <location>
        <position position="337"/>
    </location>
    <ligand>
        <name>Zn(2+)</name>
        <dbReference type="ChEBI" id="CHEBI:29105"/>
        <label>2</label>
    </ligand>
</feature>
<evidence type="ECO:0000256" key="7">
    <source>
        <dbReference type="PIRSR" id="PIRSR623088-3"/>
    </source>
</evidence>
<evidence type="ECO:0000256" key="5">
    <source>
        <dbReference type="PIRSR" id="PIRSR623088-1"/>
    </source>
</evidence>
<feature type="non-terminal residue" evidence="10">
    <location>
        <position position="1"/>
    </location>
</feature>
<dbReference type="SUPFAM" id="SSF109604">
    <property type="entry name" value="HD-domain/PDEase-like"/>
    <property type="match status" value="1"/>
</dbReference>
<dbReference type="PANTHER" id="PTHR11347">
    <property type="entry name" value="CYCLIC NUCLEOTIDE PHOSPHODIESTERASE"/>
    <property type="match status" value="1"/>
</dbReference>